<evidence type="ECO:0000313" key="2">
    <source>
        <dbReference type="Proteomes" id="UP000813385"/>
    </source>
</evidence>
<dbReference type="SUPFAM" id="SSF53067">
    <property type="entry name" value="Actin-like ATPase domain"/>
    <property type="match status" value="2"/>
</dbReference>
<accession>A0A8K0TF97</accession>
<dbReference type="Gene3D" id="3.90.640.10">
    <property type="entry name" value="Actin, Chain A, domain 4"/>
    <property type="match status" value="1"/>
</dbReference>
<protein>
    <submittedName>
        <fullName evidence="1">Uncharacterized protein</fullName>
    </submittedName>
</protein>
<dbReference type="PANTHER" id="PTHR42749">
    <property type="entry name" value="CELL SHAPE-DETERMINING PROTEIN MREB"/>
    <property type="match status" value="1"/>
</dbReference>
<gene>
    <name evidence="1" type="ORF">B0T11DRAFT_332220</name>
</gene>
<dbReference type="CDD" id="cd10170">
    <property type="entry name" value="ASKHA_NBD_HSP70"/>
    <property type="match status" value="1"/>
</dbReference>
<dbReference type="AlphaFoldDB" id="A0A8K0TF97"/>
<sequence length="615" mass="69280">MRDDADLLVGIDMGMSCTGVAYLNKSKGGDPRVQVFQNWRGKRVENKTPTRLKYPADDHAGTAKPTSWGFGCDSDLRDDEGGRTVEWFKVDLGDHAKTPAEQAEVRRYFSDYLGCLYEELRQYFTPAMLNGKEWDHAVVEFYFSVPATWSNDTAGLFKQLAVEAGFGSQKEFRVTASLTEPHAVAAYTLCEEGIIKDGESVLIIDAGGGTDLCFLTIDDAAKGRVSTTELEPVKGNNYGSTYIDEGLQVLAQARLIQLERRDLLNDSVEFTAWSMRKGFQDNKETFDPTAFGDDEIFKIGIPGIRGRINDPSLRVSRGEMEFYWSELRLLFDQQIDGIKTMIDDMMKNHSISKARNVKVNHVLLSGGLGSSVYVQSNIRDYLQTCTHSLLAKAQLHISGEPQLSVCRGLLAHAKQNMFRHRRARESFGILSKLPWETAKKDKRLKQLAREKNRIAIDEYGQQWVESYVEWFVRRGSVIDEGGKVRHTYSVTVDHDAGLAKRTTELSIMTSQEQEVPLFSDKRLVRHQTTLVVDLSHVKPAEDEKRWWKKSGKVQPAKLRFIIEAVIGVAEVSFRCLDPATERPISKSVDLKVNCEEHVAPPPKKELPVRESSSSS</sequence>
<dbReference type="OrthoDB" id="2394218at2759"/>
<proteinExistence type="predicted"/>
<dbReference type="Proteomes" id="UP000813385">
    <property type="component" value="Unassembled WGS sequence"/>
</dbReference>
<keyword evidence="2" id="KW-1185">Reference proteome</keyword>
<reference evidence="1" key="1">
    <citation type="journal article" date="2021" name="Nat. Commun.">
        <title>Genetic determinants of endophytism in the Arabidopsis root mycobiome.</title>
        <authorList>
            <person name="Mesny F."/>
            <person name="Miyauchi S."/>
            <person name="Thiergart T."/>
            <person name="Pickel B."/>
            <person name="Atanasova L."/>
            <person name="Karlsson M."/>
            <person name="Huettel B."/>
            <person name="Barry K.W."/>
            <person name="Haridas S."/>
            <person name="Chen C."/>
            <person name="Bauer D."/>
            <person name="Andreopoulos W."/>
            <person name="Pangilinan J."/>
            <person name="LaButti K."/>
            <person name="Riley R."/>
            <person name="Lipzen A."/>
            <person name="Clum A."/>
            <person name="Drula E."/>
            <person name="Henrissat B."/>
            <person name="Kohler A."/>
            <person name="Grigoriev I.V."/>
            <person name="Martin F.M."/>
            <person name="Hacquard S."/>
        </authorList>
    </citation>
    <scope>NUCLEOTIDE SEQUENCE</scope>
    <source>
        <strain evidence="1">MPI-CAGE-AT-0016</strain>
    </source>
</reference>
<dbReference type="Gene3D" id="3.30.420.40">
    <property type="match status" value="2"/>
</dbReference>
<dbReference type="EMBL" id="JAGPXD010000005">
    <property type="protein sequence ID" value="KAH7354376.1"/>
    <property type="molecule type" value="Genomic_DNA"/>
</dbReference>
<dbReference type="PANTHER" id="PTHR42749:SF1">
    <property type="entry name" value="CELL SHAPE-DETERMINING PROTEIN MREB"/>
    <property type="match status" value="1"/>
</dbReference>
<dbReference type="InterPro" id="IPR043129">
    <property type="entry name" value="ATPase_NBD"/>
</dbReference>
<name>A0A8K0TF97_9PEZI</name>
<evidence type="ECO:0000313" key="1">
    <source>
        <dbReference type="EMBL" id="KAH7354376.1"/>
    </source>
</evidence>
<organism evidence="1 2">
    <name type="scientific">Plectosphaerella cucumerina</name>
    <dbReference type="NCBI Taxonomy" id="40658"/>
    <lineage>
        <taxon>Eukaryota</taxon>
        <taxon>Fungi</taxon>
        <taxon>Dikarya</taxon>
        <taxon>Ascomycota</taxon>
        <taxon>Pezizomycotina</taxon>
        <taxon>Sordariomycetes</taxon>
        <taxon>Hypocreomycetidae</taxon>
        <taxon>Glomerellales</taxon>
        <taxon>Plectosphaerellaceae</taxon>
        <taxon>Plectosphaerella</taxon>
    </lineage>
</organism>
<comment type="caution">
    <text evidence="1">The sequence shown here is derived from an EMBL/GenBank/DDBJ whole genome shotgun (WGS) entry which is preliminary data.</text>
</comment>